<dbReference type="PRINTS" id="PR02045">
    <property type="entry name" value="F138DOMAIN"/>
</dbReference>
<sequence length="112" mass="11825">MESHSIAQAGVQCLISAHQNLSFLGSSISCASASRVAGITGMHHQAQLIFIFLVEVGFHHVGQAGLKLLASSDAPALASQSAEITDVSPATNSFKRQAEQDFTQTNIEEKAM</sequence>
<dbReference type="PANTHER" id="PTHR12138:SF162">
    <property type="entry name" value="CHROMOSOME UNDETERMINED SCAFFOLD_275, WHOLE GENOME SHOTGUN SEQUENCE"/>
    <property type="match status" value="1"/>
</dbReference>
<proteinExistence type="predicted"/>
<organism evidence="1 2">
    <name type="scientific">Macaca fascicularis</name>
    <name type="common">Crab-eating macaque</name>
    <name type="synonym">Cynomolgus monkey</name>
    <dbReference type="NCBI Taxonomy" id="9541"/>
    <lineage>
        <taxon>Eukaryota</taxon>
        <taxon>Metazoa</taxon>
        <taxon>Chordata</taxon>
        <taxon>Craniata</taxon>
        <taxon>Vertebrata</taxon>
        <taxon>Euteleostomi</taxon>
        <taxon>Mammalia</taxon>
        <taxon>Eutheria</taxon>
        <taxon>Euarchontoglires</taxon>
        <taxon>Primates</taxon>
        <taxon>Haplorrhini</taxon>
        <taxon>Catarrhini</taxon>
        <taxon>Cercopithecidae</taxon>
        <taxon>Cercopithecinae</taxon>
        <taxon>Macaca</taxon>
    </lineage>
</organism>
<name>A0A7N9CW76_MACFA</name>
<evidence type="ECO:0000313" key="1">
    <source>
        <dbReference type="Ensembl" id="ENSMFAP00000056610.1"/>
    </source>
</evidence>
<dbReference type="Proteomes" id="UP000233100">
    <property type="component" value="Chromosome 4"/>
</dbReference>
<reference evidence="1 2" key="1">
    <citation type="submission" date="2013-03" db="EMBL/GenBank/DDBJ databases">
        <authorList>
            <person name="Warren W."/>
            <person name="Wilson R.K."/>
        </authorList>
    </citation>
    <scope>NUCLEOTIDE SEQUENCE</scope>
</reference>
<evidence type="ECO:0000313" key="2">
    <source>
        <dbReference type="Proteomes" id="UP000233100"/>
    </source>
</evidence>
<reference evidence="1" key="2">
    <citation type="submission" date="2025-08" db="UniProtKB">
        <authorList>
            <consortium name="Ensembl"/>
        </authorList>
    </citation>
    <scope>IDENTIFICATION</scope>
</reference>
<protein>
    <submittedName>
        <fullName evidence="1">Uncharacterized protein</fullName>
    </submittedName>
</protein>
<dbReference type="AlphaFoldDB" id="A0A7N9CW76"/>
<dbReference type="GeneTree" id="ENSGT01150000286943"/>
<dbReference type="PANTHER" id="PTHR12138">
    <property type="entry name" value="PRIMATE-EXPANDED PROTEIN FAMILY"/>
    <property type="match status" value="1"/>
</dbReference>
<reference evidence="1" key="3">
    <citation type="submission" date="2025-09" db="UniProtKB">
        <authorList>
            <consortium name="Ensembl"/>
        </authorList>
    </citation>
    <scope>IDENTIFICATION</scope>
</reference>
<accession>A0A7N9CW76</accession>
<keyword evidence="2" id="KW-1185">Reference proteome</keyword>
<dbReference type="Ensembl" id="ENSMFAT00000096530.1">
    <property type="protein sequence ID" value="ENSMFAP00000056610.1"/>
    <property type="gene ID" value="ENSMFAG00000055745.1"/>
</dbReference>